<dbReference type="OrthoDB" id="42978at2759"/>
<dbReference type="Proteomes" id="UP000751190">
    <property type="component" value="Unassembled WGS sequence"/>
</dbReference>
<evidence type="ECO:0008006" key="3">
    <source>
        <dbReference type="Google" id="ProtNLM"/>
    </source>
</evidence>
<dbReference type="AlphaFoldDB" id="A0A8J5XSV5"/>
<reference evidence="1" key="1">
    <citation type="submission" date="2021-05" db="EMBL/GenBank/DDBJ databases">
        <title>The genome of the haptophyte Pavlova lutheri (Diacronema luteri, Pavlovales) - a model for lipid biosynthesis in eukaryotic algae.</title>
        <authorList>
            <person name="Hulatt C.J."/>
            <person name="Posewitz M.C."/>
        </authorList>
    </citation>
    <scope>NUCLEOTIDE SEQUENCE</scope>
    <source>
        <strain evidence="1">NIVA-4/92</strain>
    </source>
</reference>
<dbReference type="OMA" id="SPYPMLH"/>
<dbReference type="EMBL" id="JAGTXO010000002">
    <property type="protein sequence ID" value="KAG8469889.1"/>
    <property type="molecule type" value="Genomic_DNA"/>
</dbReference>
<gene>
    <name evidence="1" type="ORF">KFE25_006344</name>
</gene>
<dbReference type="InterPro" id="IPR009858">
    <property type="entry name" value="DUF1415"/>
</dbReference>
<name>A0A8J5XSV5_DIALT</name>
<keyword evidence="2" id="KW-1185">Reference proteome</keyword>
<evidence type="ECO:0000313" key="1">
    <source>
        <dbReference type="EMBL" id="KAG8469889.1"/>
    </source>
</evidence>
<accession>A0A8J5XSV5</accession>
<sequence>MLRSRRRPGACQAPTARAAGIVWTSFAVAAAANPSDASAQWTPTVVRAESDAWTRSVSCWVQTCVIGLELCPWAAAAAAGGMRVVVERGDEGDVLTCVARELRTLADTAGVTERATTLVASPGAFESFASFLDGAAAVEDMIDARDLTGVIQLATFHPTFRFAETEEHDASNWTNRSPCPVFHLLREADVTRALRAGRVDAEQIWSANVARTRALGSAHMRGLLGGCAPRKVRA</sequence>
<organism evidence="1 2">
    <name type="scientific">Diacronema lutheri</name>
    <name type="common">Unicellular marine alga</name>
    <name type="synonym">Monochrysis lutheri</name>
    <dbReference type="NCBI Taxonomy" id="2081491"/>
    <lineage>
        <taxon>Eukaryota</taxon>
        <taxon>Haptista</taxon>
        <taxon>Haptophyta</taxon>
        <taxon>Pavlovophyceae</taxon>
        <taxon>Pavlovales</taxon>
        <taxon>Pavlovaceae</taxon>
        <taxon>Diacronema</taxon>
    </lineage>
</organism>
<proteinExistence type="predicted"/>
<dbReference type="Pfam" id="PF07209">
    <property type="entry name" value="DUF1415"/>
    <property type="match status" value="1"/>
</dbReference>
<comment type="caution">
    <text evidence="1">The sequence shown here is derived from an EMBL/GenBank/DDBJ whole genome shotgun (WGS) entry which is preliminary data.</text>
</comment>
<evidence type="ECO:0000313" key="2">
    <source>
        <dbReference type="Proteomes" id="UP000751190"/>
    </source>
</evidence>
<protein>
    <recommendedName>
        <fullName evidence="3">DUF1415 domain-containing protein</fullName>
    </recommendedName>
</protein>